<dbReference type="EMBL" id="HBEL01005214">
    <property type="protein sequence ID" value="CAD8406376.1"/>
    <property type="molecule type" value="Transcribed_RNA"/>
</dbReference>
<name>A0A7S0BYU6_9STRA</name>
<sequence>MIIWRNGFNHRNGSTTRQNYPKIIVTRSNPMSTSPRKVAADKFGCDDSKTIAMCELVSKAHDARVSGDIVIVPEELKTRILCDGWPCWWQHDSIKRSKRRRYSPHNAEGKALAVLFNSISNYQFGLPPIQLDPHLEFPLSSLAEFNEDDYAFAQHLVKTYYTRKREMVGRKTEGFQRSFMKANNETWRNTFDELDLDLSKDFLGIGPSKWKRSKGAEMLKHKASALYRASFERRKRGTEAFGKPPSSTLLQVPKVLEYLVQIKNEALDEELLSQGFTPPTHLLLSQSKHYRVKWIDLEI</sequence>
<reference evidence="1" key="1">
    <citation type="submission" date="2021-01" db="EMBL/GenBank/DDBJ databases">
        <authorList>
            <person name="Corre E."/>
            <person name="Pelletier E."/>
            <person name="Niang G."/>
            <person name="Scheremetjew M."/>
            <person name="Finn R."/>
            <person name="Kale V."/>
            <person name="Holt S."/>
            <person name="Cochrane G."/>
            <person name="Meng A."/>
            <person name="Brown T."/>
            <person name="Cohen L."/>
        </authorList>
    </citation>
    <scope>NUCLEOTIDE SEQUENCE</scope>
    <source>
        <strain evidence="1">CCAP1064/1</strain>
    </source>
</reference>
<gene>
    <name evidence="1" type="ORF">PINE0816_LOCUS2493</name>
</gene>
<organism evidence="1">
    <name type="scientific">Proboscia inermis</name>
    <dbReference type="NCBI Taxonomy" id="420281"/>
    <lineage>
        <taxon>Eukaryota</taxon>
        <taxon>Sar</taxon>
        <taxon>Stramenopiles</taxon>
        <taxon>Ochrophyta</taxon>
        <taxon>Bacillariophyta</taxon>
        <taxon>Coscinodiscophyceae</taxon>
        <taxon>Rhizosoleniophycidae</taxon>
        <taxon>Rhizosoleniales</taxon>
        <taxon>Rhizosoleniaceae</taxon>
        <taxon>Proboscia</taxon>
    </lineage>
</organism>
<accession>A0A7S0BYU6</accession>
<proteinExistence type="predicted"/>
<dbReference type="AlphaFoldDB" id="A0A7S0BYU6"/>
<protein>
    <submittedName>
        <fullName evidence="1">Uncharacterized protein</fullName>
    </submittedName>
</protein>
<evidence type="ECO:0000313" key="1">
    <source>
        <dbReference type="EMBL" id="CAD8406376.1"/>
    </source>
</evidence>